<accession>A0A7Y9PF97</accession>
<dbReference type="AlphaFoldDB" id="A0A7Y9PF97"/>
<dbReference type="RefSeq" id="WP_179488600.1">
    <property type="nucleotide sequence ID" value="NZ_JACCCW010000001.1"/>
</dbReference>
<keyword evidence="1" id="KW-0812">Transmembrane</keyword>
<dbReference type="Pfam" id="PF18928">
    <property type="entry name" value="DUF5677"/>
    <property type="match status" value="1"/>
</dbReference>
<gene>
    <name evidence="2" type="ORF">HDF17_001128</name>
</gene>
<protein>
    <submittedName>
        <fullName evidence="2">Uncharacterized protein</fullName>
    </submittedName>
</protein>
<evidence type="ECO:0000256" key="1">
    <source>
        <dbReference type="SAM" id="Phobius"/>
    </source>
</evidence>
<reference evidence="2 3" key="1">
    <citation type="submission" date="2020-07" db="EMBL/GenBank/DDBJ databases">
        <title>Genomic Encyclopedia of Type Strains, Phase IV (KMG-V): Genome sequencing to study the core and pangenomes of soil and plant-associated prokaryotes.</title>
        <authorList>
            <person name="Whitman W."/>
        </authorList>
    </citation>
    <scope>NUCLEOTIDE SEQUENCE [LARGE SCALE GENOMIC DNA]</scope>
    <source>
        <strain evidence="2 3">X4EP2</strain>
    </source>
</reference>
<dbReference type="InterPro" id="IPR043733">
    <property type="entry name" value="DUF5677"/>
</dbReference>
<proteinExistence type="predicted"/>
<dbReference type="Proteomes" id="UP000589520">
    <property type="component" value="Unassembled WGS sequence"/>
</dbReference>
<feature type="transmembrane region" description="Helical" evidence="1">
    <location>
        <begin position="205"/>
        <end position="226"/>
    </location>
</feature>
<evidence type="ECO:0000313" key="3">
    <source>
        <dbReference type="Proteomes" id="UP000589520"/>
    </source>
</evidence>
<keyword evidence="1" id="KW-0472">Membrane</keyword>
<keyword evidence="1" id="KW-1133">Transmembrane helix</keyword>
<dbReference type="EMBL" id="JACCCW010000001">
    <property type="protein sequence ID" value="NYF78841.1"/>
    <property type="molecule type" value="Genomic_DNA"/>
</dbReference>
<comment type="caution">
    <text evidence="2">The sequence shown here is derived from an EMBL/GenBank/DDBJ whole genome shotgun (WGS) entry which is preliminary data.</text>
</comment>
<evidence type="ECO:0000313" key="2">
    <source>
        <dbReference type="EMBL" id="NYF78841.1"/>
    </source>
</evidence>
<keyword evidence="3" id="KW-1185">Reference proteome</keyword>
<organism evidence="2 3">
    <name type="scientific">Granulicella arctica</name>
    <dbReference type="NCBI Taxonomy" id="940613"/>
    <lineage>
        <taxon>Bacteria</taxon>
        <taxon>Pseudomonadati</taxon>
        <taxon>Acidobacteriota</taxon>
        <taxon>Terriglobia</taxon>
        <taxon>Terriglobales</taxon>
        <taxon>Acidobacteriaceae</taxon>
        <taxon>Granulicella</taxon>
    </lineage>
</organism>
<name>A0A7Y9PF97_9BACT</name>
<sequence length="282" mass="32819">MNHGELLEHLQQLGGAINFSVVVPGETVDRAFDMATAAALVKAYEFCKEAAEADKRHSFFLLASLRGICEDYIALKFIHDKEETAKDEIIYLRMLDETHESSIVQWKFFKETHSSQRLYYRDNFNEERERIRGDLRKLLKNHRIKKNASMPSVHYMADEVGMLSLYQYVYHATSQFVHFNPRLLLRMGWGGPPRFAFTSANFGDYYQHFSVFYGSFLLIAIFEWLATIDAPAIRHKTPASLLLLKDYLQETSRWPELVTFEEMNIGVLSRHLLFKAPDEVHP</sequence>